<evidence type="ECO:0000256" key="7">
    <source>
        <dbReference type="ARBA" id="ARBA00023136"/>
    </source>
</evidence>
<dbReference type="SUPFAM" id="SSF52540">
    <property type="entry name" value="P-loop containing nucleoside triphosphate hydrolases"/>
    <property type="match status" value="1"/>
</dbReference>
<dbReference type="Pfam" id="PF01926">
    <property type="entry name" value="MMR_HSR1"/>
    <property type="match status" value="1"/>
</dbReference>
<dbReference type="SUPFAM" id="SSF54814">
    <property type="entry name" value="Prokaryotic type KH domain (KH-domain type II)"/>
    <property type="match status" value="1"/>
</dbReference>
<dbReference type="Pfam" id="PF07650">
    <property type="entry name" value="KH_2"/>
    <property type="match status" value="1"/>
</dbReference>
<keyword evidence="8" id="KW-1003">Cell membrane</keyword>
<feature type="region of interest" description="G1" evidence="9">
    <location>
        <begin position="13"/>
        <end position="20"/>
    </location>
</feature>
<proteinExistence type="inferred from homology"/>
<dbReference type="InterPro" id="IPR005662">
    <property type="entry name" value="GTPase_Era-like"/>
</dbReference>
<dbReference type="NCBIfam" id="NF000908">
    <property type="entry name" value="PRK00089.1"/>
    <property type="match status" value="1"/>
</dbReference>
<dbReference type="PROSITE" id="PS50823">
    <property type="entry name" value="KH_TYPE_2"/>
    <property type="match status" value="1"/>
</dbReference>
<dbReference type="FunFam" id="3.40.50.300:FF:000094">
    <property type="entry name" value="GTPase Era"/>
    <property type="match status" value="1"/>
</dbReference>
<dbReference type="Proteomes" id="UP000238358">
    <property type="component" value="Chromosome"/>
</dbReference>
<dbReference type="GO" id="GO:0005886">
    <property type="term" value="C:plasma membrane"/>
    <property type="evidence" value="ECO:0007669"/>
    <property type="project" value="UniProtKB-SubCell"/>
</dbReference>
<feature type="region of interest" description="G2" evidence="9">
    <location>
        <begin position="39"/>
        <end position="43"/>
    </location>
</feature>
<keyword evidence="6 8" id="KW-0342">GTP-binding</keyword>
<comment type="function">
    <text evidence="8">An essential GTPase that binds both GDP and GTP, with rapid nucleotide exchange. Plays a role in 16S rRNA processing and 30S ribosomal subunit biogenesis and possibly also in cell cycle regulation and energy metabolism.</text>
</comment>
<evidence type="ECO:0000256" key="9">
    <source>
        <dbReference type="PROSITE-ProRule" id="PRU01050"/>
    </source>
</evidence>
<sequence>MESFKSGFVAVVGRPNVGKSTLINHIIKHKVSIVSDKAQTTRNRILCIHTDDECQIVFLDTPGIHKPKHKLGEFMDEAAYQSLRDIDAVLFLISGNEKKGPGDLFVLEKLKDVGVPVFLIINKIDVMSKEEILKKITEYAELYPFAQVIPISALKGDNVDAVVDELRKILPEGPKYFPDDMITDQPERLLVAEIVREKLFRCTRDEVPHAIAAYVEEMTQRGKNKVYIRVTVYVERDSQKRIVIGKNGAVLKEVGNLARQEIENLLGSSVYLDIWVKVKRDWRNKSGALSELGYKNE</sequence>
<keyword evidence="5 8" id="KW-0694">RNA-binding</keyword>
<dbReference type="InterPro" id="IPR030388">
    <property type="entry name" value="G_ERA_dom"/>
</dbReference>
<organism evidence="11 12">
    <name type="scientific">Megasphaera elsdenii</name>
    <dbReference type="NCBI Taxonomy" id="907"/>
    <lineage>
        <taxon>Bacteria</taxon>
        <taxon>Bacillati</taxon>
        <taxon>Bacillota</taxon>
        <taxon>Negativicutes</taxon>
        <taxon>Veillonellales</taxon>
        <taxon>Veillonellaceae</taxon>
        <taxon>Megasphaera</taxon>
    </lineage>
</organism>
<evidence type="ECO:0000256" key="4">
    <source>
        <dbReference type="ARBA" id="ARBA00022741"/>
    </source>
</evidence>
<evidence type="ECO:0000256" key="2">
    <source>
        <dbReference type="ARBA" id="ARBA00020484"/>
    </source>
</evidence>
<dbReference type="InterPro" id="IPR006073">
    <property type="entry name" value="GTP-bd"/>
</dbReference>
<dbReference type="GO" id="GO:0005829">
    <property type="term" value="C:cytosol"/>
    <property type="evidence" value="ECO:0007669"/>
    <property type="project" value="TreeGrafter"/>
</dbReference>
<dbReference type="GO" id="GO:0070181">
    <property type="term" value="F:small ribosomal subunit rRNA binding"/>
    <property type="evidence" value="ECO:0007669"/>
    <property type="project" value="UniProtKB-UniRule"/>
</dbReference>
<dbReference type="GO" id="GO:0000028">
    <property type="term" value="P:ribosomal small subunit assembly"/>
    <property type="evidence" value="ECO:0007669"/>
    <property type="project" value="TreeGrafter"/>
</dbReference>
<dbReference type="GO" id="GO:0005525">
    <property type="term" value="F:GTP binding"/>
    <property type="evidence" value="ECO:0007669"/>
    <property type="project" value="UniProtKB-UniRule"/>
</dbReference>
<accession>A0A1M6MXM9</accession>
<gene>
    <name evidence="8" type="primary">era</name>
    <name evidence="11" type="ORF">C6Y28_08880</name>
</gene>
<dbReference type="FunFam" id="3.30.300.20:FF:000003">
    <property type="entry name" value="GTPase Era"/>
    <property type="match status" value="1"/>
</dbReference>
<dbReference type="PANTHER" id="PTHR42698">
    <property type="entry name" value="GTPASE ERA"/>
    <property type="match status" value="1"/>
</dbReference>
<name>A0A1M6MXM9_MEGEL</name>
<evidence type="ECO:0000256" key="3">
    <source>
        <dbReference type="ARBA" id="ARBA00022517"/>
    </source>
</evidence>
<dbReference type="Gene3D" id="3.30.300.20">
    <property type="match status" value="1"/>
</dbReference>
<dbReference type="GO" id="GO:0043024">
    <property type="term" value="F:ribosomal small subunit binding"/>
    <property type="evidence" value="ECO:0007669"/>
    <property type="project" value="TreeGrafter"/>
</dbReference>
<comment type="similarity">
    <text evidence="1 8 9 10">Belongs to the TRAFAC class TrmE-Era-EngA-EngB-Septin-like GTPase superfamily. Era GTPase family.</text>
</comment>
<dbReference type="InterPro" id="IPR004044">
    <property type="entry name" value="KH_dom_type_2"/>
</dbReference>
<feature type="binding site" evidence="8">
    <location>
        <begin position="60"/>
        <end position="64"/>
    </location>
    <ligand>
        <name>GTP</name>
        <dbReference type="ChEBI" id="CHEBI:37565"/>
    </ligand>
</feature>
<keyword evidence="4 8" id="KW-0547">Nucleotide-binding</keyword>
<dbReference type="EMBL" id="CP027569">
    <property type="protein sequence ID" value="AVO27716.1"/>
    <property type="molecule type" value="Genomic_DNA"/>
</dbReference>
<keyword evidence="8" id="KW-0699">rRNA-binding</keyword>
<evidence type="ECO:0000313" key="11">
    <source>
        <dbReference type="EMBL" id="AVO27716.1"/>
    </source>
</evidence>
<evidence type="ECO:0000256" key="1">
    <source>
        <dbReference type="ARBA" id="ARBA00007921"/>
    </source>
</evidence>
<dbReference type="Gene3D" id="3.40.50.300">
    <property type="entry name" value="P-loop containing nucleotide triphosphate hydrolases"/>
    <property type="match status" value="1"/>
</dbReference>
<dbReference type="CDD" id="cd22534">
    <property type="entry name" value="KH-II_Era"/>
    <property type="match status" value="1"/>
</dbReference>
<feature type="binding site" evidence="8">
    <location>
        <begin position="122"/>
        <end position="125"/>
    </location>
    <ligand>
        <name>GTP</name>
        <dbReference type="ChEBI" id="CHEBI:37565"/>
    </ligand>
</feature>
<dbReference type="GO" id="GO:0003924">
    <property type="term" value="F:GTPase activity"/>
    <property type="evidence" value="ECO:0007669"/>
    <property type="project" value="UniProtKB-UniRule"/>
</dbReference>
<dbReference type="NCBIfam" id="TIGR00436">
    <property type="entry name" value="era"/>
    <property type="match status" value="1"/>
</dbReference>
<feature type="binding site" evidence="8">
    <location>
        <begin position="13"/>
        <end position="20"/>
    </location>
    <ligand>
        <name>GTP</name>
        <dbReference type="ChEBI" id="CHEBI:37565"/>
    </ligand>
</feature>
<dbReference type="OrthoDB" id="9805918at2"/>
<evidence type="ECO:0000256" key="10">
    <source>
        <dbReference type="RuleBase" id="RU003761"/>
    </source>
</evidence>
<keyword evidence="8" id="KW-0963">Cytoplasm</keyword>
<comment type="subcellular location">
    <subcellularLocation>
        <location evidence="8">Cytoplasm</location>
    </subcellularLocation>
    <subcellularLocation>
        <location evidence="8">Cell membrane</location>
        <topology evidence="8">Peripheral membrane protein</topology>
    </subcellularLocation>
</comment>
<evidence type="ECO:0000256" key="6">
    <source>
        <dbReference type="ARBA" id="ARBA00023134"/>
    </source>
</evidence>
<dbReference type="GeneID" id="97492343"/>
<dbReference type="PANTHER" id="PTHR42698:SF1">
    <property type="entry name" value="GTPASE ERA, MITOCHONDRIAL"/>
    <property type="match status" value="1"/>
</dbReference>
<keyword evidence="7 8" id="KW-0472">Membrane</keyword>
<protein>
    <recommendedName>
        <fullName evidence="2 8">GTPase Era</fullName>
    </recommendedName>
</protein>
<comment type="subunit">
    <text evidence="8">Monomer.</text>
</comment>
<dbReference type="HAMAP" id="MF_00367">
    <property type="entry name" value="GTPase_Era"/>
    <property type="match status" value="1"/>
</dbReference>
<dbReference type="InterPro" id="IPR009019">
    <property type="entry name" value="KH_sf_prok-type"/>
</dbReference>
<dbReference type="PROSITE" id="PS51713">
    <property type="entry name" value="G_ERA"/>
    <property type="match status" value="1"/>
</dbReference>
<dbReference type="AlphaFoldDB" id="A0A1M6MXM9"/>
<dbReference type="InterPro" id="IPR015946">
    <property type="entry name" value="KH_dom-like_a/b"/>
</dbReference>
<keyword evidence="3 8" id="KW-0690">Ribosome biogenesis</keyword>
<evidence type="ECO:0000256" key="8">
    <source>
        <dbReference type="HAMAP-Rule" id="MF_00367"/>
    </source>
</evidence>
<feature type="region of interest" description="G4" evidence="9">
    <location>
        <begin position="122"/>
        <end position="125"/>
    </location>
</feature>
<evidence type="ECO:0000256" key="5">
    <source>
        <dbReference type="ARBA" id="ARBA00022884"/>
    </source>
</evidence>
<dbReference type="NCBIfam" id="TIGR00231">
    <property type="entry name" value="small_GTP"/>
    <property type="match status" value="1"/>
</dbReference>
<dbReference type="InterPro" id="IPR005225">
    <property type="entry name" value="Small_GTP-bd"/>
</dbReference>
<reference evidence="11 12" key="1">
    <citation type="journal article" date="2018" name="Genome Announc.">
        <title>Complete genomes of two Megasphaera elsdenii strains, NCIMB 702410 and ATCC 25940.</title>
        <authorList>
            <person name="Hatmaker E.A."/>
            <person name="O'Dell K."/>
            <person name="Riley L.A."/>
            <person name="Klingeman D.M."/>
            <person name="Guss A.M."/>
        </authorList>
    </citation>
    <scope>NUCLEOTIDE SEQUENCE [LARGE SCALE GENOMIC DNA]</scope>
    <source>
        <strain evidence="11 12">NCIMB702410</strain>
    </source>
</reference>
<dbReference type="CDD" id="cd04163">
    <property type="entry name" value="Era"/>
    <property type="match status" value="1"/>
</dbReference>
<dbReference type="RefSeq" id="WP_014017044.1">
    <property type="nucleotide sequence ID" value="NZ_CABMON010000006.1"/>
</dbReference>
<feature type="region of interest" description="G3" evidence="9">
    <location>
        <begin position="60"/>
        <end position="63"/>
    </location>
</feature>
<feature type="region of interest" description="G5" evidence="9">
    <location>
        <begin position="151"/>
        <end position="153"/>
    </location>
</feature>
<dbReference type="InterPro" id="IPR027417">
    <property type="entry name" value="P-loop_NTPase"/>
</dbReference>
<evidence type="ECO:0000313" key="12">
    <source>
        <dbReference type="Proteomes" id="UP000238358"/>
    </source>
</evidence>